<dbReference type="OMA" id="AFHSDIY"/>
<proteinExistence type="predicted"/>
<reference evidence="1" key="1">
    <citation type="submission" date="2005-10" db="EMBL/GenBank/DDBJ databases">
        <authorList>
            <person name="Loftus B.J."/>
            <person name="Nene V.M."/>
            <person name="Hannick L.I."/>
            <person name="Bidwell S."/>
            <person name="Haas B."/>
            <person name="Amedeo P."/>
            <person name="Orvis J."/>
            <person name="Wortman J.R."/>
            <person name="White O.R."/>
            <person name="Salzberg S."/>
            <person name="Shumway M."/>
            <person name="Koo H."/>
            <person name="Zhao Y."/>
            <person name="Holmes M."/>
            <person name="Miller J."/>
            <person name="Schatz M."/>
            <person name="Pop M."/>
            <person name="Pai G."/>
            <person name="Utterback T."/>
            <person name="Rogers Y.-H."/>
            <person name="Kravitz S."/>
            <person name="Fraser C.M."/>
        </authorList>
    </citation>
    <scope>NUCLEOTIDE SEQUENCE</scope>
    <source>
        <strain evidence="1">Liverpool</strain>
    </source>
</reference>
<reference evidence="1" key="3">
    <citation type="submission" date="2012-09" db="EMBL/GenBank/DDBJ databases">
        <authorList>
            <consortium name="VectorBase"/>
        </authorList>
    </citation>
    <scope>NUCLEOTIDE SEQUENCE</scope>
    <source>
        <strain evidence="1">Liverpool</strain>
    </source>
</reference>
<dbReference type="EMBL" id="CH477643">
    <property type="protein sequence ID" value="EAT37872.1"/>
    <property type="molecule type" value="Genomic_DNA"/>
</dbReference>
<gene>
    <name evidence="1" type="ORF">AaeL_AAEL010162</name>
</gene>
<dbReference type="GO" id="GO:0060271">
    <property type="term" value="P:cilium assembly"/>
    <property type="evidence" value="ECO:0007669"/>
    <property type="project" value="TreeGrafter"/>
</dbReference>
<protein>
    <submittedName>
        <fullName evidence="1">AAEL010162-PA</fullName>
    </submittedName>
</protein>
<name>Q16TQ6_AEDAE</name>
<reference evidence="1" key="2">
    <citation type="journal article" date="2007" name="Science">
        <title>Genome sequence of Aedes aegypti, a major arbovirus vector.</title>
        <authorList>
            <person name="Nene V."/>
            <person name="Wortman J.R."/>
            <person name="Lawson D."/>
            <person name="Haas B."/>
            <person name="Kodira C."/>
            <person name="Tu Z.J."/>
            <person name="Loftus B."/>
            <person name="Xi Z."/>
            <person name="Megy K."/>
            <person name="Grabherr M."/>
            <person name="Ren Q."/>
            <person name="Zdobnov E.M."/>
            <person name="Lobo N.F."/>
            <person name="Campbell K.S."/>
            <person name="Brown S.E."/>
            <person name="Bonaldo M.F."/>
            <person name="Zhu J."/>
            <person name="Sinkins S.P."/>
            <person name="Hogenkamp D.G."/>
            <person name="Amedeo P."/>
            <person name="Arensburger P."/>
            <person name="Atkinson P.W."/>
            <person name="Bidwell S."/>
            <person name="Biedler J."/>
            <person name="Birney E."/>
            <person name="Bruggner R.V."/>
            <person name="Costas J."/>
            <person name="Coy M.R."/>
            <person name="Crabtree J."/>
            <person name="Crawford M."/>
            <person name="Debruyn B."/>
            <person name="Decaprio D."/>
            <person name="Eiglmeier K."/>
            <person name="Eisenstadt E."/>
            <person name="El-Dorry H."/>
            <person name="Gelbart W.M."/>
            <person name="Gomes S.L."/>
            <person name="Hammond M."/>
            <person name="Hannick L.I."/>
            <person name="Hogan J.R."/>
            <person name="Holmes M.H."/>
            <person name="Jaffe D."/>
            <person name="Johnston J.S."/>
            <person name="Kennedy R.C."/>
            <person name="Koo H."/>
            <person name="Kravitz S."/>
            <person name="Kriventseva E.V."/>
            <person name="Kulp D."/>
            <person name="Labutti K."/>
            <person name="Lee E."/>
            <person name="Li S."/>
            <person name="Lovin D.D."/>
            <person name="Mao C."/>
            <person name="Mauceli E."/>
            <person name="Menck C.F."/>
            <person name="Miller J.R."/>
            <person name="Montgomery P."/>
            <person name="Mori A."/>
            <person name="Nascimento A.L."/>
            <person name="Naveira H.F."/>
            <person name="Nusbaum C."/>
            <person name="O'leary S."/>
            <person name="Orvis J."/>
            <person name="Pertea M."/>
            <person name="Quesneville H."/>
            <person name="Reidenbach K.R."/>
            <person name="Rogers Y.H."/>
            <person name="Roth C.W."/>
            <person name="Schneider J.R."/>
            <person name="Schatz M."/>
            <person name="Shumway M."/>
            <person name="Stanke M."/>
            <person name="Stinson E.O."/>
            <person name="Tubio J.M."/>
            <person name="Vanzee J.P."/>
            <person name="Verjovski-Almeida S."/>
            <person name="Werner D."/>
            <person name="White O."/>
            <person name="Wyder S."/>
            <person name="Zeng Q."/>
            <person name="Zhao Q."/>
            <person name="Zhao Y."/>
            <person name="Hill C.A."/>
            <person name="Raikhel A.S."/>
            <person name="Soares M.B."/>
            <person name="Knudson D.L."/>
            <person name="Lee N.H."/>
            <person name="Galagan J."/>
            <person name="Salzberg S.L."/>
            <person name="Paulsen I.T."/>
            <person name="Dimopoulos G."/>
            <person name="Collins F.H."/>
            <person name="Birren B."/>
            <person name="Fraser-Liggett C.M."/>
            <person name="Severson D.W."/>
        </authorList>
    </citation>
    <scope>NUCLEOTIDE SEQUENCE [LARGE SCALE GENOMIC DNA]</scope>
    <source>
        <strain evidence="1">Liverpool</strain>
    </source>
</reference>
<dbReference type="STRING" id="7159.Q16TQ6"/>
<dbReference type="InterPro" id="IPR019412">
    <property type="entry name" value="IML2/TPR_39"/>
</dbReference>
<accession>Q16TQ6</accession>
<dbReference type="VEuPathDB" id="VectorBase:AAEL010162"/>
<dbReference type="Proteomes" id="UP000682892">
    <property type="component" value="Unassembled WGS sequence"/>
</dbReference>
<dbReference type="Pfam" id="PF10300">
    <property type="entry name" value="Iml2-TPR_39"/>
    <property type="match status" value="1"/>
</dbReference>
<dbReference type="SUPFAM" id="SSF48452">
    <property type="entry name" value="TPR-like"/>
    <property type="match status" value="1"/>
</dbReference>
<dbReference type="AlphaFoldDB" id="Q16TQ6"/>
<sequence>MASPVETPENLQDWEYVKQGIALWLNNQPKAAEESFNNRESSVHIVAGHTFISFMNAVISWETEKMNEAQGLLRELEKKCAGDIGWIKTVRTKLFGSYEPQKTLASALEEQIILADTQLCLAILVSLSQDIGGFVKGGWLLRKAWKVYQHTYSQIYQLYTKTLSPPPEPANHDVGGTTTEDITQIKPEDVRRLMGAVSFGYGVFQLSISLLPPSLLKLISFLGFEGDRSMGVACLMHSRSSVDMRAPLSTLALLWYYTIVTPFFALDGSNLKFEICSAQELIEESTEFSKSSLFLFFRGRVERLKSNIKEAIQAYEFAYRSSAQREIKLLCLHEIGWCRLIQLDYGTAMNNFKDLRRCSQFSKSFYAYLTVICQGAHGYFDELTKWRSEISELLSRSSQKESQIEKYIYRRCQKLPKSETETEKFDCGYWRLLVYEMLFMWNALSSCSEETLSEVIEDCCKSQDESTEPSQGLRQLILGASLGCGKRYEEAMSAYRTCIAMRNDEQDLQQDVHISAFAHYELAMLLLREQDSEAKSEAKQLLLHVQQNYRSFDFDNRITVRIHSILRKLN</sequence>
<organism evidence="1 2">
    <name type="scientific">Aedes aegypti</name>
    <name type="common">Yellowfever mosquito</name>
    <name type="synonym">Culex aegypti</name>
    <dbReference type="NCBI Taxonomy" id="7159"/>
    <lineage>
        <taxon>Eukaryota</taxon>
        <taxon>Metazoa</taxon>
        <taxon>Ecdysozoa</taxon>
        <taxon>Arthropoda</taxon>
        <taxon>Hexapoda</taxon>
        <taxon>Insecta</taxon>
        <taxon>Pterygota</taxon>
        <taxon>Neoptera</taxon>
        <taxon>Endopterygota</taxon>
        <taxon>Diptera</taxon>
        <taxon>Nematocera</taxon>
        <taxon>Culicoidea</taxon>
        <taxon>Culicidae</taxon>
        <taxon>Culicinae</taxon>
        <taxon>Aedini</taxon>
        <taxon>Aedes</taxon>
        <taxon>Stegomyia</taxon>
    </lineage>
</organism>
<dbReference type="InterPro" id="IPR011990">
    <property type="entry name" value="TPR-like_helical_dom_sf"/>
</dbReference>
<dbReference type="eggNOG" id="KOG3783">
    <property type="taxonomic scope" value="Eukaryota"/>
</dbReference>
<evidence type="ECO:0000313" key="2">
    <source>
        <dbReference type="Proteomes" id="UP000682892"/>
    </source>
</evidence>
<evidence type="ECO:0000313" key="1">
    <source>
        <dbReference type="EMBL" id="EAT37872.1"/>
    </source>
</evidence>
<dbReference type="PhylomeDB" id="Q16TQ6"/>
<dbReference type="PANTHER" id="PTHR31859">
    <property type="entry name" value="TETRATRICOPEPTIDE REPEAT PROTEIN 39 FAMILY MEMBER"/>
    <property type="match status" value="1"/>
</dbReference>
<dbReference type="PANTHER" id="PTHR31859:SF1">
    <property type="entry name" value="TETRATRICOPEPTIDE REPEAT PROTEIN 39C"/>
    <property type="match status" value="1"/>
</dbReference>